<keyword evidence="2 8" id="KW-0813">Transport</keyword>
<organism evidence="10 11">
    <name type="scientific">Alteromonas sediminis</name>
    <dbReference type="NCBI Taxonomy" id="2259342"/>
    <lineage>
        <taxon>Bacteria</taxon>
        <taxon>Pseudomonadati</taxon>
        <taxon>Pseudomonadota</taxon>
        <taxon>Gammaproteobacteria</taxon>
        <taxon>Alteromonadales</taxon>
        <taxon>Alteromonadaceae</taxon>
        <taxon>Alteromonas/Salinimonas group</taxon>
        <taxon>Alteromonas</taxon>
    </lineage>
</organism>
<dbReference type="OrthoDB" id="9788328at2"/>
<evidence type="ECO:0000256" key="5">
    <source>
        <dbReference type="ARBA" id="ARBA00022989"/>
    </source>
</evidence>
<name>A0A3N5Y1G6_9ALTE</name>
<evidence type="ECO:0000256" key="1">
    <source>
        <dbReference type="ARBA" id="ARBA00004141"/>
    </source>
</evidence>
<dbReference type="GO" id="GO:0016679">
    <property type="term" value="F:oxidoreductase activity, acting on diphenols and related substances as donors"/>
    <property type="evidence" value="ECO:0007669"/>
    <property type="project" value="TreeGrafter"/>
</dbReference>
<keyword evidence="3 8" id="KW-0349">Heme</keyword>
<sequence>MRLFSKPLRLSAFQRRSIKAVLHFGILTYISTLFTLAVQDKLGADPVKALLHDTGIASLLLLLVSLSISPAAKWIPCADLMKFRRLLGLYAFFMSVTHIATYIAFELQFDLLVVIEDIIKRPYITVGLCAFLILFALAATSPHRVKRRMGATWQTLHNGVYVALILALLHFSWSVKTVLQDPLIYWLAGIILLSYRGYERLKRRRIRRQYKR</sequence>
<feature type="transmembrane region" description="Helical" evidence="8">
    <location>
        <begin position="183"/>
        <end position="198"/>
    </location>
</feature>
<dbReference type="Pfam" id="PF01794">
    <property type="entry name" value="Ferric_reduct"/>
    <property type="match status" value="1"/>
</dbReference>
<comment type="subcellular location">
    <subcellularLocation>
        <location evidence="8">Cell membrane</location>
        <topology evidence="8">Multi-pass membrane protein</topology>
    </subcellularLocation>
    <subcellularLocation>
        <location evidence="1">Membrane</location>
        <topology evidence="1">Multi-pass membrane protein</topology>
    </subcellularLocation>
</comment>
<comment type="subunit">
    <text evidence="8">Heterodimer of a catalytic subunit (MsrP) and a heme-binding subunit (MsrQ).</text>
</comment>
<keyword evidence="7 8" id="KW-0472">Membrane</keyword>
<evidence type="ECO:0000256" key="7">
    <source>
        <dbReference type="ARBA" id="ARBA00023136"/>
    </source>
</evidence>
<keyword evidence="8" id="KW-0285">Flavoprotein</keyword>
<dbReference type="GO" id="GO:0005886">
    <property type="term" value="C:plasma membrane"/>
    <property type="evidence" value="ECO:0007669"/>
    <property type="project" value="UniProtKB-SubCell"/>
</dbReference>
<keyword evidence="8" id="KW-1003">Cell membrane</keyword>
<dbReference type="PANTHER" id="PTHR36964">
    <property type="entry name" value="PROTEIN-METHIONINE-SULFOXIDE REDUCTASE HEME-BINDING SUBUNIT MSRQ"/>
    <property type="match status" value="1"/>
</dbReference>
<keyword evidence="5 8" id="KW-1133">Transmembrane helix</keyword>
<dbReference type="InterPro" id="IPR013130">
    <property type="entry name" value="Fe3_Rdtase_TM_dom"/>
</dbReference>
<dbReference type="PANTHER" id="PTHR36964:SF1">
    <property type="entry name" value="PROTEIN-METHIONINE-SULFOXIDE REDUCTASE HEME-BINDING SUBUNIT MSRQ"/>
    <property type="match status" value="1"/>
</dbReference>
<feature type="transmembrane region" description="Helical" evidence="8">
    <location>
        <begin position="50"/>
        <end position="75"/>
    </location>
</feature>
<dbReference type="AlphaFoldDB" id="A0A3N5Y1G6"/>
<evidence type="ECO:0000259" key="9">
    <source>
        <dbReference type="Pfam" id="PF01794"/>
    </source>
</evidence>
<dbReference type="InterPro" id="IPR022837">
    <property type="entry name" value="MsrQ-like"/>
</dbReference>
<dbReference type="HAMAP" id="MF_01207">
    <property type="entry name" value="MsrQ"/>
    <property type="match status" value="1"/>
</dbReference>
<dbReference type="GO" id="GO:0046872">
    <property type="term" value="F:metal ion binding"/>
    <property type="evidence" value="ECO:0007669"/>
    <property type="project" value="UniProtKB-KW"/>
</dbReference>
<protein>
    <recommendedName>
        <fullName evidence="8">Protein-methionine-sulfoxide reductase heme-binding subunit MsrQ</fullName>
    </recommendedName>
    <alternativeName>
        <fullName evidence="8">Flavocytochrome MsrQ</fullName>
    </alternativeName>
</protein>
<evidence type="ECO:0000256" key="4">
    <source>
        <dbReference type="ARBA" id="ARBA00022692"/>
    </source>
</evidence>
<dbReference type="Proteomes" id="UP000275281">
    <property type="component" value="Unassembled WGS sequence"/>
</dbReference>
<gene>
    <name evidence="8" type="primary">msrQ</name>
    <name evidence="10" type="ORF">DRW07_08375</name>
</gene>
<feature type="transmembrane region" description="Helical" evidence="8">
    <location>
        <begin position="87"/>
        <end position="109"/>
    </location>
</feature>
<dbReference type="GO" id="GO:0020037">
    <property type="term" value="F:heme binding"/>
    <property type="evidence" value="ECO:0007669"/>
    <property type="project" value="UniProtKB-UniRule"/>
</dbReference>
<feature type="transmembrane region" description="Helical" evidence="8">
    <location>
        <begin position="20"/>
        <end position="38"/>
    </location>
</feature>
<comment type="caution">
    <text evidence="10">The sequence shown here is derived from an EMBL/GenBank/DDBJ whole genome shotgun (WGS) entry which is preliminary data.</text>
</comment>
<feature type="transmembrane region" description="Helical" evidence="8">
    <location>
        <begin position="151"/>
        <end position="171"/>
    </location>
</feature>
<evidence type="ECO:0000313" key="10">
    <source>
        <dbReference type="EMBL" id="RPJ67687.1"/>
    </source>
</evidence>
<feature type="domain" description="Ferric oxidoreductase" evidence="9">
    <location>
        <begin position="54"/>
        <end position="167"/>
    </location>
</feature>
<dbReference type="GO" id="GO:0010181">
    <property type="term" value="F:FMN binding"/>
    <property type="evidence" value="ECO:0007669"/>
    <property type="project" value="UniProtKB-UniRule"/>
</dbReference>
<comment type="cofactor">
    <cofactor evidence="8">
        <name>FMN</name>
        <dbReference type="ChEBI" id="CHEBI:58210"/>
    </cofactor>
    <text evidence="8">Binds 1 FMN per subunit.</text>
</comment>
<keyword evidence="8" id="KW-0288">FMN</keyword>
<comment type="function">
    <text evidence="8">Part of the MsrPQ system that repairs oxidized periplasmic proteins containing methionine sulfoxide residues (Met-O), using respiratory chain electrons. Thus protects these proteins from oxidative-stress damage caused by reactive species of oxygen and chlorine generated by the host defense mechanisms. MsrPQ is essential for the maintenance of envelope integrity under bleach stress, rescuing a wide series of structurally unrelated periplasmic proteins from methionine oxidation. MsrQ provides electrons for reduction to the reductase catalytic subunit MsrP, using the quinone pool of the respiratory chain.</text>
</comment>
<keyword evidence="6 8" id="KW-0408">Iron</keyword>
<comment type="similarity">
    <text evidence="8">Belongs to the MsrQ family.</text>
</comment>
<evidence type="ECO:0000313" key="11">
    <source>
        <dbReference type="Proteomes" id="UP000275281"/>
    </source>
</evidence>
<comment type="cofactor">
    <cofactor evidence="8">
        <name>heme b</name>
        <dbReference type="ChEBI" id="CHEBI:60344"/>
    </cofactor>
    <text evidence="8">Binds 1 heme b (iron(II)-protoporphyrin IX) group per subunit.</text>
</comment>
<accession>A0A3N5Y1G6</accession>
<dbReference type="GO" id="GO:0009055">
    <property type="term" value="F:electron transfer activity"/>
    <property type="evidence" value="ECO:0007669"/>
    <property type="project" value="UniProtKB-UniRule"/>
</dbReference>
<evidence type="ECO:0000256" key="6">
    <source>
        <dbReference type="ARBA" id="ARBA00023004"/>
    </source>
</evidence>
<evidence type="ECO:0000256" key="3">
    <source>
        <dbReference type="ARBA" id="ARBA00022617"/>
    </source>
</evidence>
<evidence type="ECO:0000256" key="2">
    <source>
        <dbReference type="ARBA" id="ARBA00022448"/>
    </source>
</evidence>
<reference evidence="10 11" key="1">
    <citation type="submission" date="2018-11" db="EMBL/GenBank/DDBJ databases">
        <authorList>
            <person name="Ye M.-Q."/>
            <person name="Du Z.-J."/>
        </authorList>
    </citation>
    <scope>NUCLEOTIDE SEQUENCE [LARGE SCALE GENOMIC DNA]</scope>
    <source>
        <strain evidence="10 11">U0105</strain>
    </source>
</reference>
<keyword evidence="8" id="KW-0479">Metal-binding</keyword>
<keyword evidence="8" id="KW-0249">Electron transport</keyword>
<feature type="transmembrane region" description="Helical" evidence="8">
    <location>
        <begin position="121"/>
        <end position="139"/>
    </location>
</feature>
<keyword evidence="4 8" id="KW-0812">Transmembrane</keyword>
<keyword evidence="11" id="KW-1185">Reference proteome</keyword>
<evidence type="ECO:0000256" key="8">
    <source>
        <dbReference type="HAMAP-Rule" id="MF_01207"/>
    </source>
</evidence>
<dbReference type="EMBL" id="RPOK01000002">
    <property type="protein sequence ID" value="RPJ67687.1"/>
    <property type="molecule type" value="Genomic_DNA"/>
</dbReference>
<proteinExistence type="inferred from homology"/>
<dbReference type="GO" id="GO:0030091">
    <property type="term" value="P:protein repair"/>
    <property type="evidence" value="ECO:0007669"/>
    <property type="project" value="UniProtKB-UniRule"/>
</dbReference>